<comment type="caution">
    <text evidence="2">The sequence shown here is derived from an EMBL/GenBank/DDBJ whole genome shotgun (WGS) entry which is preliminary data.</text>
</comment>
<feature type="region of interest" description="Disordered" evidence="1">
    <location>
        <begin position="1"/>
        <end position="88"/>
    </location>
</feature>
<accession>A0ABR2Z961</accession>
<evidence type="ECO:0000256" key="1">
    <source>
        <dbReference type="SAM" id="MobiDB-lite"/>
    </source>
</evidence>
<gene>
    <name evidence="2" type="ORF">AAF712_015559</name>
</gene>
<proteinExistence type="predicted"/>
<evidence type="ECO:0000313" key="2">
    <source>
        <dbReference type="EMBL" id="KAL0057787.1"/>
    </source>
</evidence>
<feature type="compositionally biased region" description="Polar residues" evidence="1">
    <location>
        <begin position="38"/>
        <end position="53"/>
    </location>
</feature>
<feature type="non-terminal residue" evidence="2">
    <location>
        <position position="88"/>
    </location>
</feature>
<dbReference type="EMBL" id="JBBXMP010000436">
    <property type="protein sequence ID" value="KAL0057787.1"/>
    <property type="molecule type" value="Genomic_DNA"/>
</dbReference>
<dbReference type="Proteomes" id="UP001437256">
    <property type="component" value="Unassembled WGS sequence"/>
</dbReference>
<evidence type="ECO:0000313" key="3">
    <source>
        <dbReference type="Proteomes" id="UP001437256"/>
    </source>
</evidence>
<reference evidence="2 3" key="1">
    <citation type="submission" date="2024-05" db="EMBL/GenBank/DDBJ databases">
        <title>A draft genome resource for the thread blight pathogen Marasmius tenuissimus strain MS-2.</title>
        <authorList>
            <person name="Yulfo-Soto G.E."/>
            <person name="Baruah I.K."/>
            <person name="Amoako-Attah I."/>
            <person name="Bukari Y."/>
            <person name="Meinhardt L.W."/>
            <person name="Bailey B.A."/>
            <person name="Cohen S.P."/>
        </authorList>
    </citation>
    <scope>NUCLEOTIDE SEQUENCE [LARGE SCALE GENOMIC DNA]</scope>
    <source>
        <strain evidence="2 3">MS-2</strain>
    </source>
</reference>
<protein>
    <submittedName>
        <fullName evidence="2">Uncharacterized protein</fullName>
    </submittedName>
</protein>
<organism evidence="2 3">
    <name type="scientific">Marasmius tenuissimus</name>
    <dbReference type="NCBI Taxonomy" id="585030"/>
    <lineage>
        <taxon>Eukaryota</taxon>
        <taxon>Fungi</taxon>
        <taxon>Dikarya</taxon>
        <taxon>Basidiomycota</taxon>
        <taxon>Agaricomycotina</taxon>
        <taxon>Agaricomycetes</taxon>
        <taxon>Agaricomycetidae</taxon>
        <taxon>Agaricales</taxon>
        <taxon>Marasmiineae</taxon>
        <taxon>Marasmiaceae</taxon>
        <taxon>Marasmius</taxon>
    </lineage>
</organism>
<name>A0ABR2Z961_9AGAR</name>
<feature type="compositionally biased region" description="Basic and acidic residues" evidence="1">
    <location>
        <begin position="1"/>
        <end position="21"/>
    </location>
</feature>
<keyword evidence="3" id="KW-1185">Reference proteome</keyword>
<sequence length="88" mass="9715">MPKDSSGRRSDRGYRGRERSSSGHKKHKSRSTGGSSTPLKPSRSNYYAYTPVSSPLAAYRTLQSRPPPQRSTTMPIAPPRSQPLAVRT</sequence>